<evidence type="ECO:0000256" key="3">
    <source>
        <dbReference type="ARBA" id="ARBA00022630"/>
    </source>
</evidence>
<feature type="domain" description="Nitroreductase" evidence="6">
    <location>
        <begin position="8"/>
        <end position="200"/>
    </location>
</feature>
<keyword evidence="8" id="KW-1185">Reference proteome</keyword>
<dbReference type="InterPro" id="IPR029479">
    <property type="entry name" value="Nitroreductase"/>
</dbReference>
<evidence type="ECO:0000256" key="4">
    <source>
        <dbReference type="ARBA" id="ARBA00022643"/>
    </source>
</evidence>
<dbReference type="Gene3D" id="3.40.109.10">
    <property type="entry name" value="NADH Oxidase"/>
    <property type="match status" value="1"/>
</dbReference>
<keyword evidence="4" id="KW-0288">FMN</keyword>
<gene>
    <name evidence="7" type="ORF">HNQ51_000881</name>
</gene>
<protein>
    <submittedName>
        <fullName evidence="7">Nitroreductase</fullName>
    </submittedName>
</protein>
<dbReference type="SUPFAM" id="SSF55469">
    <property type="entry name" value="FMN-dependent nitroreductase-like"/>
    <property type="match status" value="1"/>
</dbReference>
<dbReference type="PANTHER" id="PTHR43673">
    <property type="entry name" value="NAD(P)H NITROREDUCTASE YDGI-RELATED"/>
    <property type="match status" value="1"/>
</dbReference>
<dbReference type="EMBL" id="JACHHO010000001">
    <property type="protein sequence ID" value="MBB5203588.1"/>
    <property type="molecule type" value="Genomic_DNA"/>
</dbReference>
<comment type="caution">
    <text evidence="7">The sequence shown here is derived from an EMBL/GenBank/DDBJ whole genome shotgun (WGS) entry which is preliminary data.</text>
</comment>
<proteinExistence type="inferred from homology"/>
<keyword evidence="5" id="KW-0560">Oxidoreductase</keyword>
<evidence type="ECO:0000313" key="8">
    <source>
        <dbReference type="Proteomes" id="UP000554837"/>
    </source>
</evidence>
<accession>A0A840S2F0</accession>
<reference evidence="7 8" key="1">
    <citation type="submission" date="2020-08" db="EMBL/GenBank/DDBJ databases">
        <title>Genomic Encyclopedia of Type Strains, Phase IV (KMG-IV): sequencing the most valuable type-strain genomes for metagenomic binning, comparative biology and taxonomic classification.</title>
        <authorList>
            <person name="Goeker M."/>
        </authorList>
    </citation>
    <scope>NUCLEOTIDE SEQUENCE [LARGE SCALE GENOMIC DNA]</scope>
    <source>
        <strain evidence="7 8">DSM 23958</strain>
    </source>
</reference>
<dbReference type="RefSeq" id="WP_246071429.1">
    <property type="nucleotide sequence ID" value="NZ_CP040709.1"/>
</dbReference>
<comment type="cofactor">
    <cofactor evidence="1">
        <name>FMN</name>
        <dbReference type="ChEBI" id="CHEBI:58210"/>
    </cofactor>
</comment>
<dbReference type="GO" id="GO:0016491">
    <property type="term" value="F:oxidoreductase activity"/>
    <property type="evidence" value="ECO:0007669"/>
    <property type="project" value="UniProtKB-KW"/>
</dbReference>
<name>A0A840S2F0_9BURK</name>
<evidence type="ECO:0000313" key="7">
    <source>
        <dbReference type="EMBL" id="MBB5203588.1"/>
    </source>
</evidence>
<organism evidence="7 8">
    <name type="scientific">Inhella inkyongensis</name>
    <dbReference type="NCBI Taxonomy" id="392593"/>
    <lineage>
        <taxon>Bacteria</taxon>
        <taxon>Pseudomonadati</taxon>
        <taxon>Pseudomonadota</taxon>
        <taxon>Betaproteobacteria</taxon>
        <taxon>Burkholderiales</taxon>
        <taxon>Sphaerotilaceae</taxon>
        <taxon>Inhella</taxon>
    </lineage>
</organism>
<dbReference type="CDD" id="cd02136">
    <property type="entry name" value="PnbA_NfnB-like"/>
    <property type="match status" value="1"/>
</dbReference>
<comment type="similarity">
    <text evidence="2">Belongs to the nitroreductase family.</text>
</comment>
<dbReference type="Proteomes" id="UP000554837">
    <property type="component" value="Unassembled WGS sequence"/>
</dbReference>
<dbReference type="AlphaFoldDB" id="A0A840S2F0"/>
<evidence type="ECO:0000256" key="2">
    <source>
        <dbReference type="ARBA" id="ARBA00007118"/>
    </source>
</evidence>
<dbReference type="PANTHER" id="PTHR43673:SF2">
    <property type="entry name" value="NITROREDUCTASE"/>
    <property type="match status" value="1"/>
</dbReference>
<evidence type="ECO:0000256" key="5">
    <source>
        <dbReference type="ARBA" id="ARBA00023002"/>
    </source>
</evidence>
<evidence type="ECO:0000259" key="6">
    <source>
        <dbReference type="Pfam" id="PF00881"/>
    </source>
</evidence>
<dbReference type="InterPro" id="IPR000415">
    <property type="entry name" value="Nitroreductase-like"/>
</dbReference>
<dbReference type="Pfam" id="PF00881">
    <property type="entry name" value="Nitroreductase"/>
    <property type="match status" value="1"/>
</dbReference>
<keyword evidence="3" id="KW-0285">Flavoprotein</keyword>
<sequence length="226" mass="25090">MTALSGLLRARRSVRAFLPTPVPRATVEALLAEAARAPSGANMQPWRVHVLQGAALQRVVQGAQAIHADPAARAELRAEYLYYPEHWQPPYEARRRELGLNLYRLLGIAKGDKAGMHAQHGRNYSFFGAPVGLLFSVHRCLTQGAWLDLGMFMQNLMLAARAKGLDTCAQAAWIHYQAELSEWLDLPQDEMLVCGMALGHADPEAVENQLHSRRAEVAEFATFHDD</sequence>
<evidence type="ECO:0000256" key="1">
    <source>
        <dbReference type="ARBA" id="ARBA00001917"/>
    </source>
</evidence>